<reference evidence="1" key="2">
    <citation type="submission" date="2017-06" db="EMBL/GenBank/DDBJ databases">
        <title>WGS assembly of Brachypodium distachyon.</title>
        <authorList>
            <consortium name="The International Brachypodium Initiative"/>
            <person name="Lucas S."/>
            <person name="Harmon-Smith M."/>
            <person name="Lail K."/>
            <person name="Tice H."/>
            <person name="Grimwood J."/>
            <person name="Bruce D."/>
            <person name="Barry K."/>
            <person name="Shu S."/>
            <person name="Lindquist E."/>
            <person name="Wang M."/>
            <person name="Pitluck S."/>
            <person name="Vogel J.P."/>
            <person name="Garvin D.F."/>
            <person name="Mockler T.C."/>
            <person name="Schmutz J."/>
            <person name="Rokhsar D."/>
            <person name="Bevan M.W."/>
        </authorList>
    </citation>
    <scope>NUCLEOTIDE SEQUENCE</scope>
    <source>
        <strain evidence="1">Bd21</strain>
    </source>
</reference>
<reference evidence="2" key="3">
    <citation type="submission" date="2018-08" db="UniProtKB">
        <authorList>
            <consortium name="EnsemblPlants"/>
        </authorList>
    </citation>
    <scope>IDENTIFICATION</scope>
    <source>
        <strain evidence="2">cv. Bd21</strain>
    </source>
</reference>
<evidence type="ECO:0000313" key="2">
    <source>
        <dbReference type="EnsemblPlants" id="PNT63272"/>
    </source>
</evidence>
<proteinExistence type="predicted"/>
<accession>A0A2K2CMM5</accession>
<dbReference type="Gramene" id="PNT63272">
    <property type="protein sequence ID" value="PNT63272"/>
    <property type="gene ID" value="BRADI_4g13665v3"/>
</dbReference>
<dbReference type="EMBL" id="CM000883">
    <property type="protein sequence ID" value="PNT63272.1"/>
    <property type="molecule type" value="Genomic_DNA"/>
</dbReference>
<evidence type="ECO:0000313" key="1">
    <source>
        <dbReference type="EMBL" id="PNT63272.1"/>
    </source>
</evidence>
<gene>
    <name evidence="1" type="ORF">BRADI_4g13665v3</name>
</gene>
<dbReference type="EnsemblPlants" id="PNT63272">
    <property type="protein sequence ID" value="PNT63272"/>
    <property type="gene ID" value="BRADI_4g13665v3"/>
</dbReference>
<dbReference type="AlphaFoldDB" id="A0A2K2CMM5"/>
<sequence>MAKRHQNDKLRSRDTLLQHLGKFFWNGYCASRLLKSVKSCRRNKLQKIFSYQQLLKHLSEKEPEALAGT</sequence>
<reference evidence="1 2" key="1">
    <citation type="journal article" date="2010" name="Nature">
        <title>Genome sequencing and analysis of the model grass Brachypodium distachyon.</title>
        <authorList>
            <consortium name="International Brachypodium Initiative"/>
        </authorList>
    </citation>
    <scope>NUCLEOTIDE SEQUENCE [LARGE SCALE GENOMIC DNA]</scope>
    <source>
        <strain evidence="1 2">Bd21</strain>
    </source>
</reference>
<dbReference type="InParanoid" id="A0A2K2CMM5"/>
<dbReference type="Proteomes" id="UP000008810">
    <property type="component" value="Chromosome 4"/>
</dbReference>
<organism evidence="1">
    <name type="scientific">Brachypodium distachyon</name>
    <name type="common">Purple false brome</name>
    <name type="synonym">Trachynia distachya</name>
    <dbReference type="NCBI Taxonomy" id="15368"/>
    <lineage>
        <taxon>Eukaryota</taxon>
        <taxon>Viridiplantae</taxon>
        <taxon>Streptophyta</taxon>
        <taxon>Embryophyta</taxon>
        <taxon>Tracheophyta</taxon>
        <taxon>Spermatophyta</taxon>
        <taxon>Magnoliopsida</taxon>
        <taxon>Liliopsida</taxon>
        <taxon>Poales</taxon>
        <taxon>Poaceae</taxon>
        <taxon>BOP clade</taxon>
        <taxon>Pooideae</taxon>
        <taxon>Stipodae</taxon>
        <taxon>Brachypodieae</taxon>
        <taxon>Brachypodium</taxon>
    </lineage>
</organism>
<evidence type="ECO:0000313" key="3">
    <source>
        <dbReference type="Proteomes" id="UP000008810"/>
    </source>
</evidence>
<protein>
    <submittedName>
        <fullName evidence="1 2">Uncharacterized protein</fullName>
    </submittedName>
</protein>
<keyword evidence="3" id="KW-1185">Reference proteome</keyword>
<name>A0A2K2CMM5_BRADI</name>